<feature type="signal peptide" evidence="2">
    <location>
        <begin position="1"/>
        <end position="22"/>
    </location>
</feature>
<dbReference type="PANTHER" id="PTHR30203">
    <property type="entry name" value="OUTER MEMBRANE CATION EFFLUX PROTEIN"/>
    <property type="match status" value="1"/>
</dbReference>
<sequence>MKRMFSVMLPAAVLLAGCVSMAPDYARPESPVPRQWRGVAAASDATQGGARPVSLLDVEWRSFFRDERLRQVIALGLAHNRDLRIALLNIEKARAQYRIQRAAALPSVKVDAGQSASRSPASVSATGTSAVSRQYSAEVGFSSYELDLFGRIRSLKDEALESYLSTAATQRSTRLSLMAEIAGDWLTLAADRELLALARRTLESQHETLVLSEHRHALGVVSGLDLAQVRSSVESARADAASYAAQVEEDRNALELVVGAPVPDALLPSGSGDEPVLLAQVPAGLDSTALLVRPDVVSAEHALKAANANIGAARAAFFPTISLTASDGRISSQLSDLFSGASRSWSFAPSITIPIFDAGSLRASLDVAKIERDITVAEYERAIQTAFREVADALSVRVSMQERLAAQQALVQASSRTFQLAEARYRNGMDSYLDALDAQRTLYEAQQGLISLSLTEANNRVTLYKVLGGGMNMDRQMILTGLGE</sequence>
<accession>A0A7W9TN14</accession>
<dbReference type="Gene3D" id="2.20.200.10">
    <property type="entry name" value="Outer membrane efflux proteins (OEP)"/>
    <property type="match status" value="1"/>
</dbReference>
<evidence type="ECO:0000313" key="4">
    <source>
        <dbReference type="Proteomes" id="UP000541136"/>
    </source>
</evidence>
<dbReference type="Pfam" id="PF02321">
    <property type="entry name" value="OEP"/>
    <property type="match status" value="2"/>
</dbReference>
<evidence type="ECO:0000313" key="3">
    <source>
        <dbReference type="EMBL" id="MBB6083589.1"/>
    </source>
</evidence>
<keyword evidence="2" id="KW-0564">Palmitate</keyword>
<reference evidence="3 4" key="1">
    <citation type="submission" date="2020-08" db="EMBL/GenBank/DDBJ databases">
        <title>Genomic Encyclopedia of Type Strains, Phase IV (KMG-IV): sequencing the most valuable type-strain genomes for metagenomic binning, comparative biology and taxonomic classification.</title>
        <authorList>
            <person name="Goeker M."/>
        </authorList>
    </citation>
    <scope>NUCLEOTIDE SEQUENCE [LARGE SCALE GENOMIC DNA]</scope>
    <source>
        <strain evidence="3 4">DSM 12141</strain>
    </source>
</reference>
<keyword evidence="2" id="KW-0732">Signal</keyword>
<dbReference type="Proteomes" id="UP000541136">
    <property type="component" value="Unassembled WGS sequence"/>
</dbReference>
<keyword evidence="2" id="KW-1134">Transmembrane beta strand</keyword>
<gene>
    <name evidence="3" type="ORF">HNR28_001628</name>
</gene>
<organism evidence="3 4">
    <name type="scientific">Castellaniella defragrans</name>
    <name type="common">Alcaligenes defragrans</name>
    <dbReference type="NCBI Taxonomy" id="75697"/>
    <lineage>
        <taxon>Bacteria</taxon>
        <taxon>Pseudomonadati</taxon>
        <taxon>Pseudomonadota</taxon>
        <taxon>Betaproteobacteria</taxon>
        <taxon>Burkholderiales</taxon>
        <taxon>Alcaligenaceae</taxon>
        <taxon>Castellaniella</taxon>
    </lineage>
</organism>
<dbReference type="PANTHER" id="PTHR30203:SF32">
    <property type="entry name" value="CATION EFFLUX SYSTEM PROTEIN CUSC"/>
    <property type="match status" value="1"/>
</dbReference>
<comment type="similarity">
    <text evidence="1 2">Belongs to the outer membrane factor (OMF) (TC 1.B.17) family.</text>
</comment>
<keyword evidence="2" id="KW-0472">Membrane</keyword>
<name>A0A7W9TN14_CASDE</name>
<evidence type="ECO:0000256" key="2">
    <source>
        <dbReference type="RuleBase" id="RU362097"/>
    </source>
</evidence>
<keyword evidence="2" id="KW-0812">Transmembrane</keyword>
<dbReference type="NCBIfam" id="TIGR01845">
    <property type="entry name" value="outer_NodT"/>
    <property type="match status" value="1"/>
</dbReference>
<dbReference type="InterPro" id="IPR010131">
    <property type="entry name" value="MdtP/NodT-like"/>
</dbReference>
<comment type="subcellular location">
    <subcellularLocation>
        <location evidence="2">Cell membrane</location>
        <topology evidence="2">Lipid-anchor</topology>
    </subcellularLocation>
</comment>
<feature type="chain" id="PRO_5031593484" evidence="2">
    <location>
        <begin position="23"/>
        <end position="484"/>
    </location>
</feature>
<dbReference type="InterPro" id="IPR003423">
    <property type="entry name" value="OMP_efflux"/>
</dbReference>
<proteinExistence type="inferred from homology"/>
<dbReference type="GO" id="GO:0005886">
    <property type="term" value="C:plasma membrane"/>
    <property type="evidence" value="ECO:0007669"/>
    <property type="project" value="UniProtKB-SubCell"/>
</dbReference>
<dbReference type="EMBL" id="JACHIB010000008">
    <property type="protein sequence ID" value="MBB6083589.1"/>
    <property type="molecule type" value="Genomic_DNA"/>
</dbReference>
<evidence type="ECO:0000256" key="1">
    <source>
        <dbReference type="ARBA" id="ARBA00007613"/>
    </source>
</evidence>
<protein>
    <submittedName>
        <fullName evidence="3">Multidrug efflux system outer membrane protein</fullName>
    </submittedName>
</protein>
<dbReference type="Gene3D" id="1.20.1600.10">
    <property type="entry name" value="Outer membrane efflux proteins (OEP)"/>
    <property type="match status" value="1"/>
</dbReference>
<dbReference type="AlphaFoldDB" id="A0A7W9TN14"/>
<keyword evidence="2" id="KW-0449">Lipoprotein</keyword>
<dbReference type="SUPFAM" id="SSF56954">
    <property type="entry name" value="Outer membrane efflux proteins (OEP)"/>
    <property type="match status" value="1"/>
</dbReference>
<comment type="caution">
    <text evidence="3">The sequence shown here is derived from an EMBL/GenBank/DDBJ whole genome shotgun (WGS) entry which is preliminary data.</text>
</comment>
<dbReference type="RefSeq" id="WP_151024041.1">
    <property type="nucleotide sequence ID" value="NZ_JACHIB010000008.1"/>
</dbReference>
<dbReference type="PROSITE" id="PS51257">
    <property type="entry name" value="PROKAR_LIPOPROTEIN"/>
    <property type="match status" value="1"/>
</dbReference>
<dbReference type="GO" id="GO:0015562">
    <property type="term" value="F:efflux transmembrane transporter activity"/>
    <property type="evidence" value="ECO:0007669"/>
    <property type="project" value="InterPro"/>
</dbReference>